<reference evidence="1 2" key="1">
    <citation type="submission" date="2016-10" db="EMBL/GenBank/DDBJ databases">
        <authorList>
            <person name="Varghese N."/>
            <person name="Submissions S."/>
        </authorList>
    </citation>
    <scope>NUCLEOTIDE SEQUENCE [LARGE SCALE GENOMIC DNA]</scope>
    <source>
        <strain evidence="1 2">RHA_55</strain>
    </source>
</reference>
<keyword evidence="1" id="KW-0548">Nucleotidyltransferase</keyword>
<dbReference type="EMBL" id="LT629774">
    <property type="protein sequence ID" value="SDS43109.1"/>
    <property type="molecule type" value="Genomic_DNA"/>
</dbReference>
<organism evidence="1 2">
    <name type="scientific">Winogradskyella sediminis</name>
    <dbReference type="NCBI Taxonomy" id="1382466"/>
    <lineage>
        <taxon>Bacteria</taxon>
        <taxon>Pseudomonadati</taxon>
        <taxon>Bacteroidota</taxon>
        <taxon>Flavobacteriia</taxon>
        <taxon>Flavobacteriales</taxon>
        <taxon>Flavobacteriaceae</taxon>
        <taxon>Winogradskyella</taxon>
    </lineage>
</organism>
<gene>
    <name evidence="1" type="ORF">SAMN04489797_1585</name>
</gene>
<evidence type="ECO:0000313" key="1">
    <source>
        <dbReference type="EMBL" id="SDS43109.1"/>
    </source>
</evidence>
<name>A0A1H1S743_9FLAO</name>
<dbReference type="STRING" id="1249933.SAMN04489797_1585"/>
<dbReference type="SUPFAM" id="SSF53448">
    <property type="entry name" value="Nucleotide-diphospho-sugar transferases"/>
    <property type="match status" value="1"/>
</dbReference>
<proteinExistence type="predicted"/>
<dbReference type="InterPro" id="IPR029044">
    <property type="entry name" value="Nucleotide-diphossugar_trans"/>
</dbReference>
<dbReference type="Gene3D" id="3.90.550.10">
    <property type="entry name" value="Spore Coat Polysaccharide Biosynthesis Protein SpsA, Chain A"/>
    <property type="match status" value="1"/>
</dbReference>
<dbReference type="NCBIfam" id="TIGR03584">
    <property type="entry name" value="PseF"/>
    <property type="match status" value="1"/>
</dbReference>
<dbReference type="InterPro" id="IPR003329">
    <property type="entry name" value="Cytidylyl_trans"/>
</dbReference>
<accession>A0A1H1S743</accession>
<keyword evidence="2" id="KW-1185">Reference proteome</keyword>
<keyword evidence="1" id="KW-0808">Transferase</keyword>
<dbReference type="CDD" id="cd02513">
    <property type="entry name" value="CMP-NeuAc_Synthase"/>
    <property type="match status" value="1"/>
</dbReference>
<sequence length="231" mass="26683">MKKIAIIPARGGSKRIPRKNIKFFIDKPIIAYSIEAALKSNLFDEVMVSTDDKEIAKIAMEYGAKVPFLRSEANSNDIATTIDVIAEVIDAYKKIGQVFNYTCCIYPCAPFITEQILTTSYKKLELDNLDCVFPVLKYGHPIQRALKVVANHRIEMIAPENMQLRTQDLEASYHDLGQFYMFKTDKMITQNRLWNDNTGYIELKEIESHDIDTVDDWEMAEFKYKYLKSIK</sequence>
<dbReference type="GO" id="GO:0008781">
    <property type="term" value="F:N-acylneuraminate cytidylyltransferase activity"/>
    <property type="evidence" value="ECO:0007669"/>
    <property type="project" value="TreeGrafter"/>
</dbReference>
<dbReference type="RefSeq" id="WP_092445918.1">
    <property type="nucleotide sequence ID" value="NZ_LT629774.1"/>
</dbReference>
<dbReference type="PANTHER" id="PTHR21485:SF6">
    <property type="entry name" value="N-ACYLNEURAMINATE CYTIDYLYLTRANSFERASE-RELATED"/>
    <property type="match status" value="1"/>
</dbReference>
<evidence type="ECO:0000313" key="2">
    <source>
        <dbReference type="Proteomes" id="UP000198963"/>
    </source>
</evidence>
<dbReference type="InterPro" id="IPR050793">
    <property type="entry name" value="CMP-NeuNAc_synthase"/>
</dbReference>
<protein>
    <submittedName>
        <fullName evidence="1">N-acylneuraminate cytidylyltransferase</fullName>
    </submittedName>
</protein>
<dbReference type="Pfam" id="PF02348">
    <property type="entry name" value="CTP_transf_3"/>
    <property type="match status" value="1"/>
</dbReference>
<dbReference type="Proteomes" id="UP000198963">
    <property type="component" value="Chromosome I"/>
</dbReference>
<dbReference type="PANTHER" id="PTHR21485">
    <property type="entry name" value="HAD SUPERFAMILY MEMBERS CMAS AND KDSC"/>
    <property type="match status" value="1"/>
</dbReference>
<dbReference type="InterPro" id="IPR020039">
    <property type="entry name" value="PseF"/>
</dbReference>
<dbReference type="AlphaFoldDB" id="A0A1H1S743"/>